<dbReference type="RefSeq" id="WP_289824861.1">
    <property type="nucleotide sequence ID" value="NZ_JAUEIE010000003.1"/>
</dbReference>
<dbReference type="EMBL" id="JAUEIF010000003">
    <property type="protein sequence ID" value="MDN0024841.1"/>
    <property type="molecule type" value="Genomic_DNA"/>
</dbReference>
<accession>A0AAW7JSL1</accession>
<reference evidence="2" key="1">
    <citation type="submission" date="2023-06" db="EMBL/GenBank/DDBJ databases">
        <authorList>
            <person name="Zeman M."/>
            <person name="Kubasova T."/>
            <person name="Jahodarova E."/>
            <person name="Nykrynova M."/>
            <person name="Rychlik I."/>
        </authorList>
    </citation>
    <scope>NUCLEOTIDE SEQUENCE</scope>
    <source>
        <strain evidence="2">ET15</strain>
        <strain evidence="1">ET37</strain>
    </source>
</reference>
<dbReference type="Proteomes" id="UP001167831">
    <property type="component" value="Unassembled WGS sequence"/>
</dbReference>
<evidence type="ECO:0000313" key="2">
    <source>
        <dbReference type="EMBL" id="MDN0024841.1"/>
    </source>
</evidence>
<dbReference type="Proteomes" id="UP001168478">
    <property type="component" value="Unassembled WGS sequence"/>
</dbReference>
<dbReference type="AlphaFoldDB" id="A0AAW7JSL1"/>
<evidence type="ECO:0000313" key="3">
    <source>
        <dbReference type="Proteomes" id="UP001167831"/>
    </source>
</evidence>
<reference evidence="2" key="2">
    <citation type="submission" date="2023-08" db="EMBL/GenBank/DDBJ databases">
        <title>Identification and characterization of horizontal gene transfer across gut microbiota members of farm animals based on homology search.</title>
        <authorList>
            <person name="Schwarzerova J."/>
            <person name="Nykrynova M."/>
            <person name="Jureckova K."/>
            <person name="Cejkova D."/>
            <person name="Rychlik I."/>
        </authorList>
    </citation>
    <scope>NUCLEOTIDE SEQUENCE</scope>
    <source>
        <strain evidence="2">ET15</strain>
        <strain evidence="1">ET37</strain>
    </source>
</reference>
<dbReference type="InterPro" id="IPR020018">
    <property type="entry name" value="Motility-assoc_lipoprot_GldH"/>
</dbReference>
<evidence type="ECO:0000313" key="1">
    <source>
        <dbReference type="EMBL" id="MDN0022242.1"/>
    </source>
</evidence>
<proteinExistence type="predicted"/>
<organism evidence="2 4">
    <name type="scientific">Leyella lascolaii</name>
    <dbReference type="NCBI Taxonomy" id="1776379"/>
    <lineage>
        <taxon>Bacteria</taxon>
        <taxon>Pseudomonadati</taxon>
        <taxon>Bacteroidota</taxon>
        <taxon>Bacteroidia</taxon>
        <taxon>Bacteroidales</taxon>
        <taxon>Prevotellaceae</taxon>
        <taxon>Leyella</taxon>
    </lineage>
</organism>
<protein>
    <submittedName>
        <fullName evidence="2">Gliding motility lipoprotein GldH</fullName>
    </submittedName>
</protein>
<keyword evidence="2" id="KW-0449">Lipoprotein</keyword>
<sequence>MRKTFSALIVGIIAATVLPSCNERRVYDRYEHTPLSGWEKNDTLRFDIPRLTADGVYSTSLGLRATVSYPFVGLTLIVEQRLLPADTTLTDTVRCELTDAIGKTKGKGLSCYQFRFPLREMRLSKGDSLHIRVRHDMKREMLPGISDVGISLSVD</sequence>
<dbReference type="EMBL" id="JAUEIE010000003">
    <property type="protein sequence ID" value="MDN0022242.1"/>
    <property type="molecule type" value="Genomic_DNA"/>
</dbReference>
<keyword evidence="3" id="KW-1185">Reference proteome</keyword>
<dbReference type="Pfam" id="PF14109">
    <property type="entry name" value="GldH_lipo"/>
    <property type="match status" value="1"/>
</dbReference>
<evidence type="ECO:0000313" key="4">
    <source>
        <dbReference type="Proteomes" id="UP001168478"/>
    </source>
</evidence>
<comment type="caution">
    <text evidence="2">The sequence shown here is derived from an EMBL/GenBank/DDBJ whole genome shotgun (WGS) entry which is preliminary data.</text>
</comment>
<dbReference type="NCBIfam" id="TIGR03511">
    <property type="entry name" value="GldH_lipo"/>
    <property type="match status" value="1"/>
</dbReference>
<name>A0AAW7JSL1_9BACT</name>
<gene>
    <name evidence="1" type="ORF">QVN81_04270</name>
    <name evidence="2" type="ORF">QVN84_04805</name>
</gene>